<sequence>MTSTVTMLVRAGAALLLGAGLGLAGASSSQAGGKPTITKEPFGSVGGKAVDRYTITNGNFRVRVLTYGGILQTVETPDRHGRLTNVTLGFKTLNEYVTSGNPAYFGALIGRYGNRIANGRFTLDGRTYQLAINNDPNSLHGGDVGFDKRVWSATPVTNGGDPALRLTYVSPDGEENYPGTLRTTVTYTITRDKGIRIDYQATTDKATVVNLTNHAYWNLGGEGTGTIDDHKLQLNASRYTPVDATLIPNGRLDPVAGTPMDFREPTAIGARNRSNFQQIVYGRGYDHNWVLDRRDTSYRKLERAAKVTDSASGRTLTISTTEPGIQFYGGNFLDGTLYGTSGRAYRQGDGLALETQHFPDSPNHPNFPSTVLRPGQTLKSTTIYQFGASR</sequence>
<dbReference type="InterPro" id="IPR014718">
    <property type="entry name" value="GH-type_carb-bd"/>
</dbReference>
<dbReference type="InterPro" id="IPR047215">
    <property type="entry name" value="Galactose_mutarotase-like"/>
</dbReference>
<evidence type="ECO:0000256" key="9">
    <source>
        <dbReference type="SAM" id="SignalP"/>
    </source>
</evidence>
<dbReference type="InterPro" id="IPR011013">
    <property type="entry name" value="Gal_mutarotase_sf_dom"/>
</dbReference>
<feature type="chain" id="PRO_5046338444" description="Aldose 1-epimerase" evidence="9">
    <location>
        <begin position="32"/>
        <end position="390"/>
    </location>
</feature>
<evidence type="ECO:0000313" key="11">
    <source>
        <dbReference type="Proteomes" id="UP000609879"/>
    </source>
</evidence>
<protein>
    <recommendedName>
        <fullName evidence="5 8">Aldose 1-epimerase</fullName>
        <ecNumber evidence="4 8">5.1.3.3</ecNumber>
    </recommendedName>
</protein>
<gene>
    <name evidence="10" type="ORF">Ade02nite_31540</name>
</gene>
<comment type="caution">
    <text evidence="10">The sequence shown here is derived from an EMBL/GenBank/DDBJ whole genome shotgun (WGS) entry which is preliminary data.</text>
</comment>
<dbReference type="EMBL" id="BOMI01000061">
    <property type="protein sequence ID" value="GID74513.1"/>
    <property type="molecule type" value="Genomic_DNA"/>
</dbReference>
<dbReference type="InterPro" id="IPR008183">
    <property type="entry name" value="Aldose_1/G6P_1-epimerase"/>
</dbReference>
<dbReference type="NCBIfam" id="NF008277">
    <property type="entry name" value="PRK11055.1"/>
    <property type="match status" value="1"/>
</dbReference>
<evidence type="ECO:0000256" key="1">
    <source>
        <dbReference type="ARBA" id="ARBA00001614"/>
    </source>
</evidence>
<evidence type="ECO:0000256" key="3">
    <source>
        <dbReference type="ARBA" id="ARBA00006206"/>
    </source>
</evidence>
<keyword evidence="9" id="KW-0732">Signal</keyword>
<evidence type="ECO:0000256" key="7">
    <source>
        <dbReference type="ARBA" id="ARBA00023277"/>
    </source>
</evidence>
<keyword evidence="6 8" id="KW-0413">Isomerase</keyword>
<comment type="catalytic activity">
    <reaction evidence="1 8">
        <text>alpha-D-glucose = beta-D-glucose</text>
        <dbReference type="Rhea" id="RHEA:10264"/>
        <dbReference type="ChEBI" id="CHEBI:15903"/>
        <dbReference type="ChEBI" id="CHEBI:17925"/>
        <dbReference type="EC" id="5.1.3.3"/>
    </reaction>
</comment>
<dbReference type="InterPro" id="IPR018052">
    <property type="entry name" value="Ald1_epimerase_CS"/>
</dbReference>
<dbReference type="Proteomes" id="UP000609879">
    <property type="component" value="Unassembled WGS sequence"/>
</dbReference>
<keyword evidence="7 8" id="KW-0119">Carbohydrate metabolism</keyword>
<evidence type="ECO:0000256" key="2">
    <source>
        <dbReference type="ARBA" id="ARBA00005028"/>
    </source>
</evidence>
<proteinExistence type="inferred from homology"/>
<dbReference type="PIRSF" id="PIRSF005096">
    <property type="entry name" value="GALM"/>
    <property type="match status" value="1"/>
</dbReference>
<dbReference type="Pfam" id="PF01263">
    <property type="entry name" value="Aldose_epim"/>
    <property type="match status" value="1"/>
</dbReference>
<evidence type="ECO:0000313" key="10">
    <source>
        <dbReference type="EMBL" id="GID74513.1"/>
    </source>
</evidence>
<organism evidence="10 11">
    <name type="scientific">Paractinoplanes deccanensis</name>
    <dbReference type="NCBI Taxonomy" id="113561"/>
    <lineage>
        <taxon>Bacteria</taxon>
        <taxon>Bacillati</taxon>
        <taxon>Actinomycetota</taxon>
        <taxon>Actinomycetes</taxon>
        <taxon>Micromonosporales</taxon>
        <taxon>Micromonosporaceae</taxon>
        <taxon>Paractinoplanes</taxon>
    </lineage>
</organism>
<accession>A0ABQ3Y3D9</accession>
<evidence type="ECO:0000256" key="8">
    <source>
        <dbReference type="PIRNR" id="PIRNR005096"/>
    </source>
</evidence>
<dbReference type="CDD" id="cd09019">
    <property type="entry name" value="galactose_mutarotase_like"/>
    <property type="match status" value="1"/>
</dbReference>
<dbReference type="PROSITE" id="PS00545">
    <property type="entry name" value="ALDOSE_1_EPIMERASE"/>
    <property type="match status" value="1"/>
</dbReference>
<evidence type="ECO:0000256" key="4">
    <source>
        <dbReference type="ARBA" id="ARBA00013185"/>
    </source>
</evidence>
<dbReference type="SUPFAM" id="SSF74650">
    <property type="entry name" value="Galactose mutarotase-like"/>
    <property type="match status" value="1"/>
</dbReference>
<keyword evidence="11" id="KW-1185">Reference proteome</keyword>
<evidence type="ECO:0000256" key="6">
    <source>
        <dbReference type="ARBA" id="ARBA00023235"/>
    </source>
</evidence>
<feature type="signal peptide" evidence="9">
    <location>
        <begin position="1"/>
        <end position="31"/>
    </location>
</feature>
<dbReference type="InterPro" id="IPR015443">
    <property type="entry name" value="Aldose_1-epimerase"/>
</dbReference>
<dbReference type="RefSeq" id="WP_239168788.1">
    <property type="nucleotide sequence ID" value="NZ_BAAABO010000006.1"/>
</dbReference>
<reference evidence="10 11" key="1">
    <citation type="submission" date="2021-01" db="EMBL/GenBank/DDBJ databases">
        <title>Whole genome shotgun sequence of Actinoplanes deccanensis NBRC 13994.</title>
        <authorList>
            <person name="Komaki H."/>
            <person name="Tamura T."/>
        </authorList>
    </citation>
    <scope>NUCLEOTIDE SEQUENCE [LARGE SCALE GENOMIC DNA]</scope>
    <source>
        <strain evidence="10 11">NBRC 13994</strain>
    </source>
</reference>
<name>A0ABQ3Y3D9_9ACTN</name>
<dbReference type="PANTHER" id="PTHR10091:SF0">
    <property type="entry name" value="GALACTOSE MUTAROTASE"/>
    <property type="match status" value="1"/>
</dbReference>
<dbReference type="EC" id="5.1.3.3" evidence="4 8"/>
<evidence type="ECO:0000256" key="5">
    <source>
        <dbReference type="ARBA" id="ARBA00014165"/>
    </source>
</evidence>
<comment type="similarity">
    <text evidence="3 8">Belongs to the aldose epimerase family.</text>
</comment>
<comment type="pathway">
    <text evidence="2 8">Carbohydrate metabolism; hexose metabolism.</text>
</comment>
<dbReference type="PANTHER" id="PTHR10091">
    <property type="entry name" value="ALDOSE-1-EPIMERASE"/>
    <property type="match status" value="1"/>
</dbReference>
<dbReference type="Gene3D" id="2.70.98.10">
    <property type="match status" value="1"/>
</dbReference>